<evidence type="ECO:0000313" key="4">
    <source>
        <dbReference type="EMBL" id="ETW97266.1"/>
    </source>
</evidence>
<protein>
    <recommendedName>
        <fullName evidence="3">Histidine-specific methyltransferase SAM-dependent domain-containing protein</fullName>
    </recommendedName>
</protein>
<feature type="domain" description="Histidine-specific methyltransferase SAM-dependent" evidence="3">
    <location>
        <begin position="24"/>
        <end position="328"/>
    </location>
</feature>
<dbReference type="InterPro" id="IPR019257">
    <property type="entry name" value="MeTrfase_dom"/>
</dbReference>
<dbReference type="InterPro" id="IPR017804">
    <property type="entry name" value="MeTrfase_EgtD-like"/>
</dbReference>
<evidence type="ECO:0000256" key="2">
    <source>
        <dbReference type="ARBA" id="ARBA00022679"/>
    </source>
</evidence>
<reference evidence="4 5" key="1">
    <citation type="journal article" date="2014" name="Nature">
        <title>An environmental bacterial taxon with a large and distinct metabolic repertoire.</title>
        <authorList>
            <person name="Wilson M.C."/>
            <person name="Mori T."/>
            <person name="Ruckert C."/>
            <person name="Uria A.R."/>
            <person name="Helf M.J."/>
            <person name="Takada K."/>
            <person name="Gernert C."/>
            <person name="Steffens U.A."/>
            <person name="Heycke N."/>
            <person name="Schmitt S."/>
            <person name="Rinke C."/>
            <person name="Helfrich E.J."/>
            <person name="Brachmann A.O."/>
            <person name="Gurgui C."/>
            <person name="Wakimoto T."/>
            <person name="Kracht M."/>
            <person name="Crusemann M."/>
            <person name="Hentschel U."/>
            <person name="Abe I."/>
            <person name="Matsunaga S."/>
            <person name="Kalinowski J."/>
            <person name="Takeyama H."/>
            <person name="Piel J."/>
        </authorList>
    </citation>
    <scope>NUCLEOTIDE SEQUENCE [LARGE SCALE GENOMIC DNA]</scope>
    <source>
        <strain evidence="5">TSY1</strain>
    </source>
</reference>
<dbReference type="InterPro" id="IPR029063">
    <property type="entry name" value="SAM-dependent_MTases_sf"/>
</dbReference>
<dbReference type="InterPro" id="IPR051128">
    <property type="entry name" value="EgtD_Methyltrsf_superfamily"/>
</dbReference>
<dbReference type="GO" id="GO:0032259">
    <property type="term" value="P:methylation"/>
    <property type="evidence" value="ECO:0007669"/>
    <property type="project" value="UniProtKB-KW"/>
</dbReference>
<keyword evidence="1" id="KW-0489">Methyltransferase</keyword>
<sequence length="330" mass="37848">MTQITTNERLRFYTIDEGVHQPTFAQDVATGLTSKPKWLSPKYFYDERGSQLYEQICNLPEYYPYRSERDIFVAYAAEIHAEIGSLPLVEFGSGNAAKTRYLLAAYERAERPFTYCPVDISPTMLRETADQLLGAYRHIDIHALHADFTGRPDVVQTLPLEKKALAFFGSSLGNFTREESREFLQRTAAIMGPEDVFLLGIDLQKSPEFLVPAYDDAQGVTAAFNVNILHRINRELGGQFDVRTFDHIALYNKEEGRIEMHLRSRSAQRVPILSIEQVVSFAAGETIHTENSYKYTVDDVRELGHHAKLMLHRTWFDSKHYFLLALFRPL</sequence>
<dbReference type="EMBL" id="AZHW01000685">
    <property type="protein sequence ID" value="ETW97266.1"/>
    <property type="molecule type" value="Genomic_DNA"/>
</dbReference>
<dbReference type="AlphaFoldDB" id="W4LIU9"/>
<organism evidence="4 5">
    <name type="scientific">Entotheonella factor</name>
    <dbReference type="NCBI Taxonomy" id="1429438"/>
    <lineage>
        <taxon>Bacteria</taxon>
        <taxon>Pseudomonadati</taxon>
        <taxon>Nitrospinota/Tectimicrobiota group</taxon>
        <taxon>Candidatus Tectimicrobiota</taxon>
        <taxon>Candidatus Entotheonellia</taxon>
        <taxon>Candidatus Entotheonellales</taxon>
        <taxon>Candidatus Entotheonellaceae</taxon>
        <taxon>Candidatus Entotheonella</taxon>
    </lineage>
</organism>
<keyword evidence="2" id="KW-0808">Transferase</keyword>
<gene>
    <name evidence="4" type="ORF">ETSY1_23330</name>
</gene>
<evidence type="ECO:0000259" key="3">
    <source>
        <dbReference type="Pfam" id="PF10017"/>
    </source>
</evidence>
<evidence type="ECO:0000256" key="1">
    <source>
        <dbReference type="ARBA" id="ARBA00022603"/>
    </source>
</evidence>
<proteinExistence type="predicted"/>
<keyword evidence="5" id="KW-1185">Reference proteome</keyword>
<dbReference type="Pfam" id="PF10017">
    <property type="entry name" value="Methyltransf_33"/>
    <property type="match status" value="1"/>
</dbReference>
<dbReference type="NCBIfam" id="TIGR03438">
    <property type="entry name" value="egtD_ergothio"/>
    <property type="match status" value="1"/>
</dbReference>
<dbReference type="PANTHER" id="PTHR43397">
    <property type="entry name" value="ERGOTHIONEINE BIOSYNTHESIS PROTEIN 1"/>
    <property type="match status" value="1"/>
</dbReference>
<dbReference type="InterPro" id="IPR035094">
    <property type="entry name" value="EgtD"/>
</dbReference>
<dbReference type="GO" id="GO:0008168">
    <property type="term" value="F:methyltransferase activity"/>
    <property type="evidence" value="ECO:0007669"/>
    <property type="project" value="UniProtKB-KW"/>
</dbReference>
<accession>W4LIU9</accession>
<name>W4LIU9_ENTF1</name>
<dbReference type="PATRIC" id="fig|1429438.4.peg.4489"/>
<dbReference type="Proteomes" id="UP000019141">
    <property type="component" value="Unassembled WGS sequence"/>
</dbReference>
<evidence type="ECO:0000313" key="5">
    <source>
        <dbReference type="Proteomes" id="UP000019141"/>
    </source>
</evidence>
<comment type="caution">
    <text evidence="4">The sequence shown here is derived from an EMBL/GenBank/DDBJ whole genome shotgun (WGS) entry which is preliminary data.</text>
</comment>
<dbReference type="SUPFAM" id="SSF53335">
    <property type="entry name" value="S-adenosyl-L-methionine-dependent methyltransferases"/>
    <property type="match status" value="1"/>
</dbReference>
<dbReference type="PANTHER" id="PTHR43397:SF1">
    <property type="entry name" value="ERGOTHIONEINE BIOSYNTHESIS PROTEIN 1"/>
    <property type="match status" value="1"/>
</dbReference>
<dbReference type="Gene3D" id="3.40.50.150">
    <property type="entry name" value="Vaccinia Virus protein VP39"/>
    <property type="match status" value="1"/>
</dbReference>
<dbReference type="PIRSF" id="PIRSF018005">
    <property type="entry name" value="UCP018005"/>
    <property type="match status" value="1"/>
</dbReference>
<dbReference type="HOGENOM" id="CLU_049766_1_0_7"/>